<comment type="subcellular location">
    <subcellularLocation>
        <location evidence="3">Cytoplasm</location>
    </subcellularLocation>
</comment>
<dbReference type="Gene3D" id="3.90.950.10">
    <property type="match status" value="1"/>
</dbReference>
<accession>A0A1I6DRV6</accession>
<keyword evidence="3" id="KW-0963">Cytoplasm</keyword>
<protein>
    <recommendedName>
        <fullName evidence="3">dTTP/UTP pyrophosphatase</fullName>
        <shortName evidence="3">dTTPase/UTPase</shortName>
        <ecNumber evidence="3">3.6.1.9</ecNumber>
    </recommendedName>
    <alternativeName>
        <fullName evidence="3">Nucleoside triphosphate pyrophosphatase</fullName>
    </alternativeName>
    <alternativeName>
        <fullName evidence="3">Nucleotide pyrophosphatase</fullName>
        <shortName evidence="3">Nucleotide PPase</shortName>
    </alternativeName>
</protein>
<feature type="site" description="Important for substrate specificity" evidence="3">
    <location>
        <position position="12"/>
    </location>
</feature>
<dbReference type="PIRSF" id="PIRSF006305">
    <property type="entry name" value="Maf"/>
    <property type="match status" value="1"/>
</dbReference>
<dbReference type="GO" id="GO:0009117">
    <property type="term" value="P:nucleotide metabolic process"/>
    <property type="evidence" value="ECO:0007669"/>
    <property type="project" value="UniProtKB-KW"/>
</dbReference>
<evidence type="ECO:0000256" key="1">
    <source>
        <dbReference type="ARBA" id="ARBA00001968"/>
    </source>
</evidence>
<proteinExistence type="inferred from homology"/>
<evidence type="ECO:0000313" key="4">
    <source>
        <dbReference type="EMBL" id="SFR08165.1"/>
    </source>
</evidence>
<sequence>MPTIYLASSSPRRRDLLNQINLPHIVIATDVDESLPGEMPPAEQVMELSRRKARAAARQLAVGVIIAADTVVVLNNEVLGKPENEADALAILERLQGATHEVYTGLTVLELPGERVLTDFERTTVKMREADRAELMRYVQSGEPLDKAGAYGIQGLASVFVEGIRGCYFNVVGLPITRLVLMLKKMDIDVSAYWR</sequence>
<name>A0A1I6DRV6_9FIRM</name>
<dbReference type="CDD" id="cd00555">
    <property type="entry name" value="Maf"/>
    <property type="match status" value="1"/>
</dbReference>
<dbReference type="EMBL" id="FOYM01000016">
    <property type="protein sequence ID" value="SFR08165.1"/>
    <property type="molecule type" value="Genomic_DNA"/>
</dbReference>
<comment type="catalytic activity">
    <reaction evidence="3">
        <text>UTP + H2O = UMP + diphosphate + H(+)</text>
        <dbReference type="Rhea" id="RHEA:29395"/>
        <dbReference type="ChEBI" id="CHEBI:15377"/>
        <dbReference type="ChEBI" id="CHEBI:15378"/>
        <dbReference type="ChEBI" id="CHEBI:33019"/>
        <dbReference type="ChEBI" id="CHEBI:46398"/>
        <dbReference type="ChEBI" id="CHEBI:57865"/>
        <dbReference type="EC" id="3.6.1.9"/>
    </reaction>
</comment>
<feature type="site" description="Important for substrate specificity" evidence="3">
    <location>
        <position position="154"/>
    </location>
</feature>
<dbReference type="SUPFAM" id="SSF52972">
    <property type="entry name" value="ITPase-like"/>
    <property type="match status" value="1"/>
</dbReference>
<dbReference type="GO" id="GO:0036218">
    <property type="term" value="F:dTTP diphosphatase activity"/>
    <property type="evidence" value="ECO:0007669"/>
    <property type="project" value="RHEA"/>
</dbReference>
<reference evidence="5" key="1">
    <citation type="submission" date="2016-10" db="EMBL/GenBank/DDBJ databases">
        <authorList>
            <person name="Varghese N."/>
            <person name="Submissions S."/>
        </authorList>
    </citation>
    <scope>NUCLEOTIDE SEQUENCE [LARGE SCALE GENOMIC DNA]</scope>
    <source>
        <strain evidence="5">DSM 3669</strain>
    </source>
</reference>
<organism evidence="4 5">
    <name type="scientific">Desulfoscipio geothermicus DSM 3669</name>
    <dbReference type="NCBI Taxonomy" id="1121426"/>
    <lineage>
        <taxon>Bacteria</taxon>
        <taxon>Bacillati</taxon>
        <taxon>Bacillota</taxon>
        <taxon>Clostridia</taxon>
        <taxon>Eubacteriales</taxon>
        <taxon>Desulfallaceae</taxon>
        <taxon>Desulfoscipio</taxon>
    </lineage>
</organism>
<evidence type="ECO:0000256" key="3">
    <source>
        <dbReference type="HAMAP-Rule" id="MF_00528"/>
    </source>
</evidence>
<keyword evidence="5" id="KW-1185">Reference proteome</keyword>
<dbReference type="GO" id="GO:0036221">
    <property type="term" value="F:UTP diphosphatase activity"/>
    <property type="evidence" value="ECO:0007669"/>
    <property type="project" value="RHEA"/>
</dbReference>
<dbReference type="InterPro" id="IPR029001">
    <property type="entry name" value="ITPase-like_fam"/>
</dbReference>
<comment type="catalytic activity">
    <reaction evidence="3">
        <text>dTTP + H2O = dTMP + diphosphate + H(+)</text>
        <dbReference type="Rhea" id="RHEA:28534"/>
        <dbReference type="ChEBI" id="CHEBI:15377"/>
        <dbReference type="ChEBI" id="CHEBI:15378"/>
        <dbReference type="ChEBI" id="CHEBI:33019"/>
        <dbReference type="ChEBI" id="CHEBI:37568"/>
        <dbReference type="ChEBI" id="CHEBI:63528"/>
        <dbReference type="EC" id="3.6.1.9"/>
    </reaction>
</comment>
<gene>
    <name evidence="4" type="ORF">SAMN05660706_11620</name>
</gene>
<evidence type="ECO:0000313" key="5">
    <source>
        <dbReference type="Proteomes" id="UP000199584"/>
    </source>
</evidence>
<evidence type="ECO:0000256" key="2">
    <source>
        <dbReference type="ARBA" id="ARBA00022801"/>
    </source>
</evidence>
<dbReference type="STRING" id="39060.SAMN05660706_11620"/>
<dbReference type="AlphaFoldDB" id="A0A1I6DRV6"/>
<keyword evidence="3" id="KW-0546">Nucleotide metabolism</keyword>
<dbReference type="GO" id="GO:0005737">
    <property type="term" value="C:cytoplasm"/>
    <property type="evidence" value="ECO:0007669"/>
    <property type="project" value="UniProtKB-SubCell"/>
</dbReference>
<feature type="site" description="Important for substrate specificity" evidence="3">
    <location>
        <position position="70"/>
    </location>
</feature>
<dbReference type="OrthoDB" id="9807767at2"/>
<comment type="function">
    <text evidence="3">Nucleoside triphosphate pyrophosphatase that hydrolyzes dTTP and UTP. May have a dual role in cell division arrest and in preventing the incorporation of modified nucleotides into cellular nucleic acids.</text>
</comment>
<feature type="active site" description="Proton acceptor" evidence="3">
    <location>
        <position position="69"/>
    </location>
</feature>
<dbReference type="InterPro" id="IPR003697">
    <property type="entry name" value="Maf-like"/>
</dbReference>
<dbReference type="PANTHER" id="PTHR43213">
    <property type="entry name" value="BIFUNCTIONAL DTTP/UTP PYROPHOSPHATASE/METHYLTRANSFERASE PROTEIN-RELATED"/>
    <property type="match status" value="1"/>
</dbReference>
<dbReference type="EC" id="3.6.1.9" evidence="3"/>
<keyword evidence="2 3" id="KW-0378">Hydrolase</keyword>
<comment type="cofactor">
    <cofactor evidence="1 3">
        <name>a divalent metal cation</name>
        <dbReference type="ChEBI" id="CHEBI:60240"/>
    </cofactor>
</comment>
<comment type="caution">
    <text evidence="3">Lacks conserved residue(s) required for the propagation of feature annotation.</text>
</comment>
<comment type="similarity">
    <text evidence="3">Belongs to the Maf family. YhdE subfamily.</text>
</comment>
<dbReference type="HAMAP" id="MF_00528">
    <property type="entry name" value="Maf"/>
    <property type="match status" value="1"/>
</dbReference>
<dbReference type="PANTHER" id="PTHR43213:SF5">
    <property type="entry name" value="BIFUNCTIONAL DTTP_UTP PYROPHOSPHATASE_METHYLTRANSFERASE PROTEIN-RELATED"/>
    <property type="match status" value="1"/>
</dbReference>
<dbReference type="Proteomes" id="UP000199584">
    <property type="component" value="Unassembled WGS sequence"/>
</dbReference>
<dbReference type="NCBIfam" id="TIGR00172">
    <property type="entry name" value="maf"/>
    <property type="match status" value="1"/>
</dbReference>
<dbReference type="Pfam" id="PF02545">
    <property type="entry name" value="Maf"/>
    <property type="match status" value="1"/>
</dbReference>